<dbReference type="PANTHER" id="PTHR43190:SF3">
    <property type="entry name" value="N-ACETYL-D-GLUCOSAMINE KINASE"/>
    <property type="match status" value="1"/>
</dbReference>
<dbReference type="InterPro" id="IPR002731">
    <property type="entry name" value="ATPase_BadF"/>
</dbReference>
<dbReference type="PANTHER" id="PTHR43190">
    <property type="entry name" value="N-ACETYL-D-GLUCOSAMINE KINASE"/>
    <property type="match status" value="1"/>
</dbReference>
<keyword evidence="2" id="KW-0808">Transferase</keyword>
<organism evidence="2 3">
    <name type="scientific">Roseateles chitinivorans</name>
    <dbReference type="NCBI Taxonomy" id="2917965"/>
    <lineage>
        <taxon>Bacteria</taxon>
        <taxon>Pseudomonadati</taxon>
        <taxon>Pseudomonadota</taxon>
        <taxon>Betaproteobacteria</taxon>
        <taxon>Burkholderiales</taxon>
        <taxon>Sphaerotilaceae</taxon>
        <taxon>Roseateles</taxon>
    </lineage>
</organism>
<name>A0A2G9C461_9BURK</name>
<dbReference type="CDD" id="cd24007">
    <property type="entry name" value="ASKHA_NBD_eukNAGK-like"/>
    <property type="match status" value="1"/>
</dbReference>
<evidence type="ECO:0000259" key="1">
    <source>
        <dbReference type="Pfam" id="PF01869"/>
    </source>
</evidence>
<keyword evidence="3" id="KW-1185">Reference proteome</keyword>
<proteinExistence type="predicted"/>
<feature type="domain" description="ATPase BadF/BadG/BcrA/BcrD type" evidence="1">
    <location>
        <begin position="20"/>
        <end position="314"/>
    </location>
</feature>
<dbReference type="Proteomes" id="UP000231501">
    <property type="component" value="Unassembled WGS sequence"/>
</dbReference>
<dbReference type="EMBL" id="PEOG01000075">
    <property type="protein sequence ID" value="PIM51206.1"/>
    <property type="molecule type" value="Genomic_DNA"/>
</dbReference>
<comment type="caution">
    <text evidence="2">The sequence shown here is derived from an EMBL/GenBank/DDBJ whole genome shotgun (WGS) entry which is preliminary data.</text>
</comment>
<dbReference type="GO" id="GO:0016301">
    <property type="term" value="F:kinase activity"/>
    <property type="evidence" value="ECO:0007669"/>
    <property type="project" value="UniProtKB-KW"/>
</dbReference>
<evidence type="ECO:0000313" key="2">
    <source>
        <dbReference type="EMBL" id="PIM51206.1"/>
    </source>
</evidence>
<accession>A0A2G9C461</accession>
<protein>
    <submittedName>
        <fullName evidence="2">N-acetylglucosamine kinase</fullName>
    </submittedName>
</protein>
<dbReference type="InterPro" id="IPR052519">
    <property type="entry name" value="Euk-type_GlcNAc_Kinase"/>
</dbReference>
<evidence type="ECO:0000313" key="3">
    <source>
        <dbReference type="Proteomes" id="UP000231501"/>
    </source>
</evidence>
<dbReference type="InterPro" id="IPR043129">
    <property type="entry name" value="ATPase_NBD"/>
</dbReference>
<dbReference type="Pfam" id="PF01869">
    <property type="entry name" value="BcrAD_BadFG"/>
    <property type="match status" value="1"/>
</dbReference>
<dbReference type="OrthoDB" id="9816014at2"/>
<dbReference type="SUPFAM" id="SSF53067">
    <property type="entry name" value="Actin-like ATPase domain"/>
    <property type="match status" value="2"/>
</dbReference>
<dbReference type="Gene3D" id="3.30.420.40">
    <property type="match status" value="2"/>
</dbReference>
<dbReference type="AlphaFoldDB" id="A0A2G9C461"/>
<keyword evidence="2" id="KW-0418">Kinase</keyword>
<sequence length="325" mass="33281">MTSPIADDRGLEPDRSAVYLGIDGGGTKTSFLLLAGDGRLLARHVSTTSYYLEIGFDALRALLRDGVAETLRQAGLASASVRSAFAGLPAHGEDSALLADFDGLLEGVLPRSRVGNDMVCSWAGSLGGEDGISLVAGTGSIAYGEWQGRAARCGGWGEVFGDEGSAYWLAREGLALFSRMADGRAAAGPLLERVRAHFGLAQDLDLCAAINGDAARSRLAQFARLVSAAAGDGDVQAGALLARAGEELAAIAGGVARQLRLPADAPVAVSYTGGVFEAGEAVTEALRAALAREVPGATLIAPRFGPELGAAMYAARLAGVRLRPA</sequence>
<reference evidence="2 3" key="1">
    <citation type="submission" date="2017-11" db="EMBL/GenBank/DDBJ databases">
        <title>Draft genome sequence of Mitsuaria sp. HWN-4.</title>
        <authorList>
            <person name="Gundlapally S.R."/>
        </authorList>
    </citation>
    <scope>NUCLEOTIDE SEQUENCE [LARGE SCALE GENOMIC DNA]</scope>
    <source>
        <strain evidence="2 3">HWN-4</strain>
    </source>
</reference>
<gene>
    <name evidence="2" type="ORF">CS062_21045</name>
</gene>